<proteinExistence type="predicted"/>
<keyword evidence="3" id="KW-1003">Cell membrane</keyword>
<protein>
    <submittedName>
        <fullName evidence="9">Carbohydrate ABC transporter permease</fullName>
    </submittedName>
</protein>
<dbReference type="CDD" id="cd06261">
    <property type="entry name" value="TM_PBP2"/>
    <property type="match status" value="1"/>
</dbReference>
<dbReference type="Proteomes" id="UP001524473">
    <property type="component" value="Unassembled WGS sequence"/>
</dbReference>
<keyword evidence="5 7" id="KW-1133">Transmembrane helix</keyword>
<dbReference type="Gene3D" id="1.10.3720.10">
    <property type="entry name" value="MetI-like"/>
    <property type="match status" value="1"/>
</dbReference>
<evidence type="ECO:0000313" key="10">
    <source>
        <dbReference type="Proteomes" id="UP001524473"/>
    </source>
</evidence>
<feature type="transmembrane region" description="Helical" evidence="7">
    <location>
        <begin position="271"/>
        <end position="290"/>
    </location>
</feature>
<name>A0ABT1RXC9_9FIRM</name>
<dbReference type="InterPro" id="IPR035906">
    <property type="entry name" value="MetI-like_sf"/>
</dbReference>
<sequence>MNTRTRLAKNTVSSRIFDVCNVLFMLILLFVMVYPFWNQLVISLNDGIDAQRGGLYFWPRVFTLSNYDYILKSKGLLSALGWSVLRVVVGTVTHLVCSGFVAYITTVKFFSFHRVLRTMFMITMYISGGMIPVYLWFQKIGLLESFTVYWLPGLIGAYELMLIASYIEGLPEAVTESARIDGAREVTIFFRVVAPLCIPVFAALAVMVAVGHWNSWFDVMIYNASGKYDTLQMLLRDILIESNKIKELMQDATVGADAVKSQASRISTQSMRAATTMIVTIPIVCVYPFFQKYFVKGISIGAVKG</sequence>
<comment type="caution">
    <text evidence="9">The sequence shown here is derived from an EMBL/GenBank/DDBJ whole genome shotgun (WGS) entry which is preliminary data.</text>
</comment>
<dbReference type="PANTHER" id="PTHR43744:SF9">
    <property type="entry name" value="POLYGALACTURONAN_RHAMNOGALACTURONAN TRANSPORT SYSTEM PERMEASE PROTEIN YTCP"/>
    <property type="match status" value="1"/>
</dbReference>
<keyword evidence="10" id="KW-1185">Reference proteome</keyword>
<dbReference type="InterPro" id="IPR000515">
    <property type="entry name" value="MetI-like"/>
</dbReference>
<dbReference type="EMBL" id="JANFZH010000009">
    <property type="protein sequence ID" value="MCQ4839328.1"/>
    <property type="molecule type" value="Genomic_DNA"/>
</dbReference>
<dbReference type="SUPFAM" id="SSF161098">
    <property type="entry name" value="MetI-like"/>
    <property type="match status" value="1"/>
</dbReference>
<organism evidence="9 10">
    <name type="scientific">Neglectibacter timonensis</name>
    <dbReference type="NCBI Taxonomy" id="1776382"/>
    <lineage>
        <taxon>Bacteria</taxon>
        <taxon>Bacillati</taxon>
        <taxon>Bacillota</taxon>
        <taxon>Clostridia</taxon>
        <taxon>Eubacteriales</taxon>
        <taxon>Oscillospiraceae</taxon>
        <taxon>Neglectibacter</taxon>
    </lineage>
</organism>
<dbReference type="PANTHER" id="PTHR43744">
    <property type="entry name" value="ABC TRANSPORTER PERMEASE PROTEIN MG189-RELATED-RELATED"/>
    <property type="match status" value="1"/>
</dbReference>
<dbReference type="PROSITE" id="PS50928">
    <property type="entry name" value="ABC_TM1"/>
    <property type="match status" value="1"/>
</dbReference>
<evidence type="ECO:0000256" key="6">
    <source>
        <dbReference type="ARBA" id="ARBA00023136"/>
    </source>
</evidence>
<feature type="transmembrane region" description="Helical" evidence="7">
    <location>
        <begin position="188"/>
        <end position="210"/>
    </location>
</feature>
<evidence type="ECO:0000256" key="3">
    <source>
        <dbReference type="ARBA" id="ARBA00022475"/>
    </source>
</evidence>
<evidence type="ECO:0000256" key="2">
    <source>
        <dbReference type="ARBA" id="ARBA00022448"/>
    </source>
</evidence>
<feature type="transmembrane region" description="Helical" evidence="7">
    <location>
        <begin position="16"/>
        <end position="37"/>
    </location>
</feature>
<feature type="transmembrane region" description="Helical" evidence="7">
    <location>
        <begin position="79"/>
        <end position="103"/>
    </location>
</feature>
<evidence type="ECO:0000256" key="5">
    <source>
        <dbReference type="ARBA" id="ARBA00022989"/>
    </source>
</evidence>
<keyword evidence="4 7" id="KW-0812">Transmembrane</keyword>
<keyword evidence="2" id="KW-0813">Transport</keyword>
<accession>A0ABT1RXC9</accession>
<dbReference type="RefSeq" id="WP_066866889.1">
    <property type="nucleotide sequence ID" value="NZ_CABKVV010000014.1"/>
</dbReference>
<comment type="subcellular location">
    <subcellularLocation>
        <location evidence="1">Cell membrane</location>
        <topology evidence="1">Multi-pass membrane protein</topology>
    </subcellularLocation>
</comment>
<evidence type="ECO:0000313" key="9">
    <source>
        <dbReference type="EMBL" id="MCQ4839328.1"/>
    </source>
</evidence>
<feature type="transmembrane region" description="Helical" evidence="7">
    <location>
        <begin position="115"/>
        <end position="137"/>
    </location>
</feature>
<evidence type="ECO:0000259" key="8">
    <source>
        <dbReference type="PROSITE" id="PS50928"/>
    </source>
</evidence>
<feature type="domain" description="ABC transmembrane type-1" evidence="8">
    <location>
        <begin position="80"/>
        <end position="290"/>
    </location>
</feature>
<reference evidence="9 10" key="1">
    <citation type="submission" date="2022-06" db="EMBL/GenBank/DDBJ databases">
        <title>Isolation of gut microbiota from human fecal samples.</title>
        <authorList>
            <person name="Pamer E.G."/>
            <person name="Barat B."/>
            <person name="Waligurski E."/>
            <person name="Medina S."/>
            <person name="Paddock L."/>
            <person name="Mostad J."/>
        </authorList>
    </citation>
    <scope>NUCLEOTIDE SEQUENCE [LARGE SCALE GENOMIC DNA]</scope>
    <source>
        <strain evidence="9 10">DFI.9.73</strain>
    </source>
</reference>
<evidence type="ECO:0000256" key="1">
    <source>
        <dbReference type="ARBA" id="ARBA00004651"/>
    </source>
</evidence>
<evidence type="ECO:0000256" key="4">
    <source>
        <dbReference type="ARBA" id="ARBA00022692"/>
    </source>
</evidence>
<keyword evidence="6 7" id="KW-0472">Membrane</keyword>
<gene>
    <name evidence="9" type="ORF">NE695_05285</name>
</gene>
<evidence type="ECO:0000256" key="7">
    <source>
        <dbReference type="SAM" id="Phobius"/>
    </source>
</evidence>
<dbReference type="GeneID" id="90533626"/>
<feature type="transmembrane region" description="Helical" evidence="7">
    <location>
        <begin position="149"/>
        <end position="167"/>
    </location>
</feature>